<feature type="region of interest" description="Disordered" evidence="2">
    <location>
        <begin position="220"/>
        <end position="266"/>
    </location>
</feature>
<dbReference type="EMBL" id="JASCZI010181650">
    <property type="protein sequence ID" value="MED6185125.1"/>
    <property type="molecule type" value="Genomic_DNA"/>
</dbReference>
<dbReference type="PROSITE" id="PS50158">
    <property type="entry name" value="ZF_CCHC"/>
    <property type="match status" value="1"/>
</dbReference>
<organism evidence="4 5">
    <name type="scientific">Stylosanthes scabra</name>
    <dbReference type="NCBI Taxonomy" id="79078"/>
    <lineage>
        <taxon>Eukaryota</taxon>
        <taxon>Viridiplantae</taxon>
        <taxon>Streptophyta</taxon>
        <taxon>Embryophyta</taxon>
        <taxon>Tracheophyta</taxon>
        <taxon>Spermatophyta</taxon>
        <taxon>Magnoliopsida</taxon>
        <taxon>eudicotyledons</taxon>
        <taxon>Gunneridae</taxon>
        <taxon>Pentapetalae</taxon>
        <taxon>rosids</taxon>
        <taxon>fabids</taxon>
        <taxon>Fabales</taxon>
        <taxon>Fabaceae</taxon>
        <taxon>Papilionoideae</taxon>
        <taxon>50 kb inversion clade</taxon>
        <taxon>dalbergioids sensu lato</taxon>
        <taxon>Dalbergieae</taxon>
        <taxon>Pterocarpus clade</taxon>
        <taxon>Stylosanthes</taxon>
    </lineage>
</organism>
<dbReference type="InterPro" id="IPR025836">
    <property type="entry name" value="Zn_knuckle_CX2CX4HX4C"/>
</dbReference>
<evidence type="ECO:0000256" key="2">
    <source>
        <dbReference type="SAM" id="MobiDB-lite"/>
    </source>
</evidence>
<keyword evidence="5" id="KW-1185">Reference proteome</keyword>
<sequence length="390" mass="44120">MNQYLTLLRAPAAVPQWDYRLLSLASYLCTIDSGVQALEREKRRMEHQQEQTMEESAEGKIITVNDNTAEEFKPDCYNLDGDMGADAWSSTRKDELSHTHTARKIGKELGVVTDWEEPTVDNVLARTFLRARVSINVCNPLTTGIWLNREKLPKVWVELKYERIHDCFCINCGIIGHNKKECRRSTVMSILFPNKPRFTPGLGVNKAKSLQALHGRKWRNWSSTEEEGDELAREEQSQAGGGGADKQELKSGVGKGSMGRADLEEGADWKSRAEPYLWEREVEEQVEGSTFVQQIKAGNQGFNAEQIEEDFGRIIQYLKKGKAVVAEEDNGPGVIKEIEEDWKENNMMEIEPNQANQSKQGEKDQNSDEATSLLPQELTLRDGSKTIEEV</sequence>
<accession>A0ABU6WJ56</accession>
<dbReference type="Proteomes" id="UP001341840">
    <property type="component" value="Unassembled WGS sequence"/>
</dbReference>
<keyword evidence="1" id="KW-0479">Metal-binding</keyword>
<evidence type="ECO:0000313" key="5">
    <source>
        <dbReference type="Proteomes" id="UP001341840"/>
    </source>
</evidence>
<feature type="compositionally biased region" description="Basic and acidic residues" evidence="2">
    <location>
        <begin position="379"/>
        <end position="390"/>
    </location>
</feature>
<keyword evidence="1" id="KW-0863">Zinc-finger</keyword>
<comment type="caution">
    <text evidence="4">The sequence shown here is derived from an EMBL/GenBank/DDBJ whole genome shotgun (WGS) entry which is preliminary data.</text>
</comment>
<dbReference type="Pfam" id="PF14392">
    <property type="entry name" value="zf-CCHC_4"/>
    <property type="match status" value="1"/>
</dbReference>
<dbReference type="PANTHER" id="PTHR31286">
    <property type="entry name" value="GLYCINE-RICH CELL WALL STRUCTURAL PROTEIN 1.8-LIKE"/>
    <property type="match status" value="1"/>
</dbReference>
<gene>
    <name evidence="4" type="ORF">PIB30_054011</name>
</gene>
<dbReference type="PANTHER" id="PTHR31286:SF167">
    <property type="entry name" value="OS09G0268800 PROTEIN"/>
    <property type="match status" value="1"/>
</dbReference>
<protein>
    <recommendedName>
        <fullName evidence="3">CCHC-type domain-containing protein</fullName>
    </recommendedName>
</protein>
<dbReference type="InterPro" id="IPR001878">
    <property type="entry name" value="Znf_CCHC"/>
</dbReference>
<keyword evidence="1" id="KW-0862">Zinc</keyword>
<evidence type="ECO:0000259" key="3">
    <source>
        <dbReference type="PROSITE" id="PS50158"/>
    </source>
</evidence>
<evidence type="ECO:0000256" key="1">
    <source>
        <dbReference type="PROSITE-ProRule" id="PRU00047"/>
    </source>
</evidence>
<dbReference type="InterPro" id="IPR040256">
    <property type="entry name" value="At4g02000-like"/>
</dbReference>
<name>A0ABU6WJ56_9FABA</name>
<feature type="domain" description="CCHC-type" evidence="3">
    <location>
        <begin position="169"/>
        <end position="184"/>
    </location>
</feature>
<feature type="region of interest" description="Disordered" evidence="2">
    <location>
        <begin position="348"/>
        <end position="390"/>
    </location>
</feature>
<reference evidence="4 5" key="1">
    <citation type="journal article" date="2023" name="Plants (Basel)">
        <title>Bridging the Gap: Combining Genomics and Transcriptomics Approaches to Understand Stylosanthes scabra, an Orphan Legume from the Brazilian Caatinga.</title>
        <authorList>
            <person name="Ferreira-Neto J.R.C."/>
            <person name="da Silva M.D."/>
            <person name="Binneck E."/>
            <person name="de Melo N.F."/>
            <person name="da Silva R.H."/>
            <person name="de Melo A.L.T.M."/>
            <person name="Pandolfi V."/>
            <person name="Bustamante F.O."/>
            <person name="Brasileiro-Vidal A.C."/>
            <person name="Benko-Iseppon A.M."/>
        </authorList>
    </citation>
    <scope>NUCLEOTIDE SEQUENCE [LARGE SCALE GENOMIC DNA]</scope>
    <source>
        <tissue evidence="4">Leaves</tissue>
    </source>
</reference>
<proteinExistence type="predicted"/>
<evidence type="ECO:0000313" key="4">
    <source>
        <dbReference type="EMBL" id="MED6185125.1"/>
    </source>
</evidence>